<dbReference type="Pfam" id="PF05066">
    <property type="entry name" value="HARE-HTH"/>
    <property type="match status" value="1"/>
</dbReference>
<keyword evidence="4 5" id="KW-0238">DNA-binding</keyword>
<dbReference type="Gramene" id="KCW47261">
    <property type="protein sequence ID" value="KCW47261"/>
    <property type="gene ID" value="EUGRSUZ_K01058"/>
</dbReference>
<evidence type="ECO:0000313" key="11">
    <source>
        <dbReference type="EMBL" id="KCW47261.1"/>
    </source>
</evidence>
<dbReference type="Pfam" id="PF02791">
    <property type="entry name" value="DDT"/>
    <property type="match status" value="1"/>
</dbReference>
<feature type="domain" description="DDT" evidence="9">
    <location>
        <begin position="578"/>
        <end position="637"/>
    </location>
</feature>
<dbReference type="OrthoDB" id="6159439at2759"/>
<name>A0A059A0P6_EUCGR</name>
<dbReference type="GO" id="GO:0005634">
    <property type="term" value="C:nucleus"/>
    <property type="evidence" value="ECO:0007669"/>
    <property type="project" value="UniProtKB-SubCell"/>
</dbReference>
<feature type="region of interest" description="Disordered" evidence="7">
    <location>
        <begin position="854"/>
        <end position="884"/>
    </location>
</feature>
<accession>A0A059A0P6</accession>
<dbReference type="FunCoup" id="A0A059A0P6">
    <property type="interactions" value="1485"/>
</dbReference>
<feature type="domain" description="HTH HARE-type" evidence="10">
    <location>
        <begin position="762"/>
        <end position="831"/>
    </location>
</feature>
<dbReference type="eggNOG" id="ENOG502QQYM">
    <property type="taxonomic scope" value="Eukaryota"/>
</dbReference>
<feature type="region of interest" description="Disordered" evidence="7">
    <location>
        <begin position="906"/>
        <end position="933"/>
    </location>
</feature>
<evidence type="ECO:0000259" key="9">
    <source>
        <dbReference type="PROSITE" id="PS50827"/>
    </source>
</evidence>
<dbReference type="InterPro" id="IPR001356">
    <property type="entry name" value="HD"/>
</dbReference>
<feature type="compositionally biased region" description="Acidic residues" evidence="7">
    <location>
        <begin position="858"/>
        <end position="884"/>
    </location>
</feature>
<gene>
    <name evidence="11" type="ORF">EUGRSUZ_K01058</name>
</gene>
<feature type="compositionally biased region" description="Polar residues" evidence="7">
    <location>
        <begin position="1794"/>
        <end position="1803"/>
    </location>
</feature>
<dbReference type="PROSITE" id="PS50071">
    <property type="entry name" value="HOMEOBOX_2"/>
    <property type="match status" value="1"/>
</dbReference>
<dbReference type="STRING" id="71139.A0A059A0P6"/>
<feature type="compositionally biased region" description="Gly residues" evidence="7">
    <location>
        <begin position="15"/>
        <end position="41"/>
    </location>
</feature>
<dbReference type="PANTHER" id="PTHR36968">
    <property type="entry name" value="HOMEOBOX-DDT DOMAIN PROTEIN RLT2"/>
    <property type="match status" value="1"/>
</dbReference>
<feature type="compositionally biased region" description="Basic and acidic residues" evidence="7">
    <location>
        <begin position="1643"/>
        <end position="1660"/>
    </location>
</feature>
<feature type="DNA-binding region" description="Homeobox" evidence="4">
    <location>
        <begin position="53"/>
        <end position="112"/>
    </location>
</feature>
<feature type="compositionally biased region" description="Acidic residues" evidence="7">
    <location>
        <begin position="1730"/>
        <end position="1760"/>
    </location>
</feature>
<dbReference type="PANTHER" id="PTHR36968:SF5">
    <property type="entry name" value="HOMEOBOX-DDT DOMAIN PROTEIN RLT2"/>
    <property type="match status" value="1"/>
</dbReference>
<evidence type="ECO:0000256" key="7">
    <source>
        <dbReference type="SAM" id="MobiDB-lite"/>
    </source>
</evidence>
<dbReference type="GO" id="GO:0003677">
    <property type="term" value="F:DNA binding"/>
    <property type="evidence" value="ECO:0007669"/>
    <property type="project" value="UniProtKB-UniRule"/>
</dbReference>
<dbReference type="EMBL" id="KK198763">
    <property type="protein sequence ID" value="KCW47261.1"/>
    <property type="molecule type" value="Genomic_DNA"/>
</dbReference>
<evidence type="ECO:0000259" key="8">
    <source>
        <dbReference type="PROSITE" id="PS50071"/>
    </source>
</evidence>
<dbReference type="InterPro" id="IPR028941">
    <property type="entry name" value="WHIM2_dom"/>
</dbReference>
<dbReference type="InterPro" id="IPR007759">
    <property type="entry name" value="Asxl_HARE-HTH"/>
</dbReference>
<evidence type="ECO:0008006" key="12">
    <source>
        <dbReference type="Google" id="ProtNLM"/>
    </source>
</evidence>
<feature type="region of interest" description="Disordered" evidence="7">
    <location>
        <begin position="1"/>
        <end position="65"/>
    </location>
</feature>
<dbReference type="InParanoid" id="A0A059A0P6"/>
<reference evidence="11" key="1">
    <citation type="submission" date="2013-07" db="EMBL/GenBank/DDBJ databases">
        <title>The genome of Eucalyptus grandis.</title>
        <authorList>
            <person name="Schmutz J."/>
            <person name="Hayes R."/>
            <person name="Myburg A."/>
            <person name="Tuskan G."/>
            <person name="Grattapaglia D."/>
            <person name="Rokhsar D.S."/>
        </authorList>
    </citation>
    <scope>NUCLEOTIDE SEQUENCE</scope>
    <source>
        <tissue evidence="11">Leaf extractions</tissue>
    </source>
</reference>
<dbReference type="Gene3D" id="1.10.10.60">
    <property type="entry name" value="Homeodomain-like"/>
    <property type="match status" value="1"/>
</dbReference>
<feature type="compositionally biased region" description="Basic and acidic residues" evidence="7">
    <location>
        <begin position="42"/>
        <end position="54"/>
    </location>
</feature>
<dbReference type="SMART" id="SM00571">
    <property type="entry name" value="DDT"/>
    <property type="match status" value="1"/>
</dbReference>
<dbReference type="InterPro" id="IPR018501">
    <property type="entry name" value="DDT_dom"/>
</dbReference>
<feature type="region of interest" description="Disordered" evidence="7">
    <location>
        <begin position="1553"/>
        <end position="1803"/>
    </location>
</feature>
<dbReference type="InterPro" id="IPR044977">
    <property type="entry name" value="RLT1-3"/>
</dbReference>
<feature type="compositionally biased region" description="Acidic residues" evidence="7">
    <location>
        <begin position="961"/>
        <end position="975"/>
    </location>
</feature>
<dbReference type="Pfam" id="PF15612">
    <property type="entry name" value="WHIM1"/>
    <property type="match status" value="1"/>
</dbReference>
<feature type="compositionally biased region" description="Basic residues" evidence="7">
    <location>
        <begin position="104"/>
        <end position="117"/>
    </location>
</feature>
<dbReference type="Pfam" id="PF15613">
    <property type="entry name" value="WSD"/>
    <property type="match status" value="1"/>
</dbReference>
<evidence type="ECO:0000259" key="10">
    <source>
        <dbReference type="PROSITE" id="PS51913"/>
    </source>
</evidence>
<dbReference type="CDD" id="cd00086">
    <property type="entry name" value="homeodomain"/>
    <property type="match status" value="1"/>
</dbReference>
<evidence type="ECO:0000256" key="4">
    <source>
        <dbReference type="PROSITE-ProRule" id="PRU00108"/>
    </source>
</evidence>
<organism evidence="11">
    <name type="scientific">Eucalyptus grandis</name>
    <name type="common">Flooded gum</name>
    <dbReference type="NCBI Taxonomy" id="71139"/>
    <lineage>
        <taxon>Eukaryota</taxon>
        <taxon>Viridiplantae</taxon>
        <taxon>Streptophyta</taxon>
        <taxon>Embryophyta</taxon>
        <taxon>Tracheophyta</taxon>
        <taxon>Spermatophyta</taxon>
        <taxon>Magnoliopsida</taxon>
        <taxon>eudicotyledons</taxon>
        <taxon>Gunneridae</taxon>
        <taxon>Pentapetalae</taxon>
        <taxon>rosids</taxon>
        <taxon>malvids</taxon>
        <taxon>Myrtales</taxon>
        <taxon>Myrtaceae</taxon>
        <taxon>Myrtoideae</taxon>
        <taxon>Eucalypteae</taxon>
        <taxon>Eucalyptus</taxon>
    </lineage>
</organism>
<feature type="region of interest" description="Disordered" evidence="7">
    <location>
        <begin position="326"/>
        <end position="350"/>
    </location>
</feature>
<evidence type="ECO:0000256" key="2">
    <source>
        <dbReference type="ARBA" id="ARBA00023163"/>
    </source>
</evidence>
<keyword evidence="6" id="KW-0175">Coiled coil</keyword>
<evidence type="ECO:0000256" key="1">
    <source>
        <dbReference type="ARBA" id="ARBA00004123"/>
    </source>
</evidence>
<sequence>MEEEEVAAAAAGPSSSGGGAAAGGGGGGGAGSGGDGGGGGGDAEKKKTAEGEGKSKRKMKTASQLEILEKTYAVEPYPSEAIRTELSGQLGLSDRQLQMWFCHRRLKDRKGPSKRQRKDSPAAAAPEPMSVGGEAANELPYGAVAGSSSFAPAVDPWRAAPRVGTAVARISGDYPVIKRHYEPEPSMAERHAIAFVEAQLGEPLREDGPILGMEFDPLPPGAFGTPIGGAVMGQHKQTGRSFEAKYERSDAKSIKGVVRPVHEYQFLPEKPTVRAETYERVVPPYHGGSDGSNPRISAGPPFLHANEPMPSGYGLQNRMPTLSLLTPPGKQGHLLTSTPGEYDLDPSKTSSTNLEIENRLGAHSASALDNPIVSSDRRVIHNEELLRAERKRKSEEARIQREVEAHEKRIRKELKKQDILRRKREEQVRKEMERLDRERRKEEERLLREKQREVERYQREQRRELERREKFLQKESRRAEKQRRKEQARREKEAARLKAANERAIARRMAKESVELIEDEQLELMEFAASSKELPSIMSLDFETLQNLELYRDSMTAFPSISVQMKRPFAIQPWSHSEENIGNLLMAWRFVITFADVLGLWPFTLDEFVQAFHDYDARLLGEIHVSLLRTIIKDIEDVARTPSTNVGANLNSVANPGGGHPHIVEGAYSWGFDIRTWQRQLNPLTWPEILRQFVLSAGFGPQLKKKNVEAAYIHEDHEGQGNDGQDIISILRNGAAAENAFAKMQQRGFSNLRRSRHRLTPGTVKFAAFHVLSLEGDDGLSILEVADRIQKCGLRDLTTSKTPEASVAAALSRDTKLFERTAPSTYCVRPAYRKDPVDAEAILSAARERIREFKTELVDEEEADDAERDEDSESESTEDPEVDDLNAELNAQVEVSQRDVDLLGVKTLSGDGKDDADEIDISQNGMERANGDSSLMCPEDLIKDEDASVPVDRGDGGIQDEVTDNQQDTDIDESNPGEPWVQGLMEGEYSDLSVEERLNALVAIIGVAIEGNSIRSVLEERLEAATALKKQMWAEAQLDKRRTKEDYLMKIHHPLQMASKTEANVPNISSAEGKLSPLLAVDGGNNEMPVDPAIQRESMMVQQNPSPLITSEGNVHVQDIPGGSENFSLQQVGYAAEMSRSQLKSYIGYKAEELYVYRSLPLGQDRRRNRYWQFVTSNSRNDPGCGRIFVELHDGRWRLIDSEEGFNSLLASLDVRGVRESYLHFMLQRIESSFKESVRRNAICTGGKRTSEEKVKREALEVPHGSDASIGIDSPSSSVCGVDPETSETSTSFEIELGRNRHEKDGALKRYQEFENWIWKECLSPSVLYAIKYGKERCVPLLNACDRCHEINSMDYDNCPSCCWTSTTSKNDLYLSESAAPSEHKLHMLPDPTKHGSVSSPVKTRLLKVLLALVEAFVPPEALESVWTDDYRKSWGMKLRTSSSTSDLLQALTLLESAIRRDYLAPNFETTNELLSISSGFASDISVSLEALIVLPWIPQTTAAVALRLMEFDSAISYSLHQKAESAVDEGSGDFVKFPSRYMGTRSWHNHDSAATPFRGGPVDENWADPGPALARSGRRRGRGTGRGLSRTGGRRSQRRIPGGPRFDSGKKARVANGERGRSRGRGGRRRGRRSTRNRQRAVKKEVPVFDERDDTKELMMEESPGVLIEDGWNGDDGNNVGLNLEEAENSSSSESSEFEDEDGQATGSYRYDLAADDYSGGLNGKADELSEASDDNMDGNEEVEEEEDDDEDEGDDGGGDLDVREYINGEFDEEEEDTRAIDGFENVDPDEGTGSTSSEYSD</sequence>
<keyword evidence="3 4" id="KW-0539">Nucleus</keyword>
<comment type="subcellular location">
    <subcellularLocation>
        <location evidence="1 4 5">Nucleus</location>
    </subcellularLocation>
</comment>
<evidence type="ECO:0000256" key="3">
    <source>
        <dbReference type="ARBA" id="ARBA00023242"/>
    </source>
</evidence>
<proteinExistence type="predicted"/>
<dbReference type="SMART" id="SM00389">
    <property type="entry name" value="HOX"/>
    <property type="match status" value="1"/>
</dbReference>
<dbReference type="KEGG" id="egr:104424949"/>
<dbReference type="SUPFAM" id="SSF46689">
    <property type="entry name" value="Homeodomain-like"/>
    <property type="match status" value="1"/>
</dbReference>
<protein>
    <recommendedName>
        <fullName evidence="12">Homeobox domain-containing protein</fullName>
    </recommendedName>
</protein>
<feature type="region of interest" description="Disordered" evidence="7">
    <location>
        <begin position="104"/>
        <end position="133"/>
    </location>
</feature>
<feature type="region of interest" description="Disordered" evidence="7">
    <location>
        <begin position="954"/>
        <end position="982"/>
    </location>
</feature>
<feature type="compositionally biased region" description="Basic residues" evidence="7">
    <location>
        <begin position="1623"/>
        <end position="1642"/>
    </location>
</feature>
<dbReference type="PROSITE" id="PS50827">
    <property type="entry name" value="DDT"/>
    <property type="match status" value="1"/>
</dbReference>
<evidence type="ECO:0000256" key="6">
    <source>
        <dbReference type="SAM" id="Coils"/>
    </source>
</evidence>
<dbReference type="GO" id="GO:0006357">
    <property type="term" value="P:regulation of transcription by RNA polymerase II"/>
    <property type="evidence" value="ECO:0007669"/>
    <property type="project" value="InterPro"/>
</dbReference>
<dbReference type="InterPro" id="IPR009057">
    <property type="entry name" value="Homeodomain-like_sf"/>
</dbReference>
<feature type="domain" description="Homeobox" evidence="8">
    <location>
        <begin position="51"/>
        <end position="111"/>
    </location>
</feature>
<dbReference type="Pfam" id="PF00046">
    <property type="entry name" value="Homeodomain"/>
    <property type="match status" value="1"/>
</dbReference>
<dbReference type="PROSITE" id="PS51913">
    <property type="entry name" value="HTH_HARE"/>
    <property type="match status" value="1"/>
</dbReference>
<keyword evidence="4 5" id="KW-0371">Homeobox</keyword>
<feature type="coiled-coil region" evidence="6">
    <location>
        <begin position="378"/>
        <end position="505"/>
    </location>
</feature>
<evidence type="ECO:0000256" key="5">
    <source>
        <dbReference type="RuleBase" id="RU000682"/>
    </source>
</evidence>
<keyword evidence="2" id="KW-0804">Transcription</keyword>
<dbReference type="InterPro" id="IPR028942">
    <property type="entry name" value="WHIM1_dom"/>
</dbReference>
<dbReference type="OMA" id="RIFFECR"/>